<feature type="compositionally biased region" description="Low complexity" evidence="1">
    <location>
        <begin position="69"/>
        <end position="78"/>
    </location>
</feature>
<dbReference type="Proteomes" id="UP001195483">
    <property type="component" value="Unassembled WGS sequence"/>
</dbReference>
<protein>
    <submittedName>
        <fullName evidence="2">Uncharacterized protein</fullName>
    </submittedName>
</protein>
<gene>
    <name evidence="2" type="ORF">CHS0354_019364</name>
</gene>
<name>A0AAE0SI08_9BIVA</name>
<feature type="compositionally biased region" description="Basic and acidic residues" evidence="1">
    <location>
        <begin position="29"/>
        <end position="45"/>
    </location>
</feature>
<evidence type="ECO:0000256" key="1">
    <source>
        <dbReference type="SAM" id="MobiDB-lite"/>
    </source>
</evidence>
<evidence type="ECO:0000313" key="3">
    <source>
        <dbReference type="Proteomes" id="UP001195483"/>
    </source>
</evidence>
<dbReference type="EMBL" id="JAEAOA010001195">
    <property type="protein sequence ID" value="KAK3592099.1"/>
    <property type="molecule type" value="Genomic_DNA"/>
</dbReference>
<feature type="compositionally biased region" description="Low complexity" evidence="1">
    <location>
        <begin position="101"/>
        <end position="121"/>
    </location>
</feature>
<sequence>METKCTSQTNNREDSNIHSTKKLGKINNMRKEWKESNSVKKEANRQIRIQDNLRRIEETVRRADNRNKSQQQEQQQSQNYKHQIQAQELEIITADDSNRSTTLTTGQQQQQQQSQKCNQETQVEESKTIKSTTTYLHYRV</sequence>
<evidence type="ECO:0000313" key="2">
    <source>
        <dbReference type="EMBL" id="KAK3592099.1"/>
    </source>
</evidence>
<feature type="compositionally biased region" description="Polar residues" evidence="1">
    <location>
        <begin position="1"/>
        <end position="10"/>
    </location>
</feature>
<reference evidence="2" key="2">
    <citation type="journal article" date="2021" name="Genome Biol. Evol.">
        <title>Developing a high-quality reference genome for a parasitic bivalve with doubly uniparental inheritance (Bivalvia: Unionida).</title>
        <authorList>
            <person name="Smith C.H."/>
        </authorList>
    </citation>
    <scope>NUCLEOTIDE SEQUENCE</scope>
    <source>
        <strain evidence="2">CHS0354</strain>
        <tissue evidence="2">Mantle</tissue>
    </source>
</reference>
<proteinExistence type="predicted"/>
<reference evidence="2" key="1">
    <citation type="journal article" date="2021" name="Genome Biol. Evol.">
        <title>A High-Quality Reference Genome for a Parasitic Bivalve with Doubly Uniparental Inheritance (Bivalvia: Unionida).</title>
        <authorList>
            <person name="Smith C.H."/>
        </authorList>
    </citation>
    <scope>NUCLEOTIDE SEQUENCE</scope>
    <source>
        <strain evidence="2">CHS0354</strain>
    </source>
</reference>
<comment type="caution">
    <text evidence="2">The sequence shown here is derived from an EMBL/GenBank/DDBJ whole genome shotgun (WGS) entry which is preliminary data.</text>
</comment>
<dbReference type="AlphaFoldDB" id="A0AAE0SI08"/>
<organism evidence="2 3">
    <name type="scientific">Potamilus streckersoni</name>
    <dbReference type="NCBI Taxonomy" id="2493646"/>
    <lineage>
        <taxon>Eukaryota</taxon>
        <taxon>Metazoa</taxon>
        <taxon>Spiralia</taxon>
        <taxon>Lophotrochozoa</taxon>
        <taxon>Mollusca</taxon>
        <taxon>Bivalvia</taxon>
        <taxon>Autobranchia</taxon>
        <taxon>Heteroconchia</taxon>
        <taxon>Palaeoheterodonta</taxon>
        <taxon>Unionida</taxon>
        <taxon>Unionoidea</taxon>
        <taxon>Unionidae</taxon>
        <taxon>Ambleminae</taxon>
        <taxon>Lampsilini</taxon>
        <taxon>Potamilus</taxon>
    </lineage>
</organism>
<keyword evidence="3" id="KW-1185">Reference proteome</keyword>
<feature type="region of interest" description="Disordered" evidence="1">
    <location>
        <begin position="1"/>
        <end position="46"/>
    </location>
</feature>
<reference evidence="2" key="3">
    <citation type="submission" date="2023-05" db="EMBL/GenBank/DDBJ databases">
        <authorList>
            <person name="Smith C.H."/>
        </authorList>
    </citation>
    <scope>NUCLEOTIDE SEQUENCE</scope>
    <source>
        <strain evidence="2">CHS0354</strain>
        <tissue evidence="2">Mantle</tissue>
    </source>
</reference>
<feature type="region of interest" description="Disordered" evidence="1">
    <location>
        <begin position="62"/>
        <end position="129"/>
    </location>
</feature>
<accession>A0AAE0SI08</accession>